<dbReference type="Pfam" id="PF14821">
    <property type="entry name" value="Thr_synth_N"/>
    <property type="match status" value="1"/>
</dbReference>
<name>A0A938XXW8_9FIRM</name>
<gene>
    <name evidence="8" type="ORF">JOC47_002176</name>
</gene>
<evidence type="ECO:0000313" key="8">
    <source>
        <dbReference type="EMBL" id="MBM7557310.1"/>
    </source>
</evidence>
<keyword evidence="3 5" id="KW-0663">Pyridoxal phosphate</keyword>
<dbReference type="GO" id="GO:0004795">
    <property type="term" value="F:threonine synthase activity"/>
    <property type="evidence" value="ECO:0007669"/>
    <property type="project" value="UniProtKB-UniRule"/>
</dbReference>
<evidence type="ECO:0000256" key="1">
    <source>
        <dbReference type="ARBA" id="ARBA00001933"/>
    </source>
</evidence>
<dbReference type="EC" id="4.2.3.1" evidence="4"/>
<keyword evidence="9" id="KW-1185">Reference proteome</keyword>
<dbReference type="NCBIfam" id="TIGR00260">
    <property type="entry name" value="thrC"/>
    <property type="match status" value="1"/>
</dbReference>
<comment type="cofactor">
    <cofactor evidence="1 5">
        <name>pyridoxal 5'-phosphate</name>
        <dbReference type="ChEBI" id="CHEBI:597326"/>
    </cofactor>
</comment>
<dbReference type="AlphaFoldDB" id="A0A938XXW8"/>
<comment type="similarity">
    <text evidence="2">Belongs to the threonine synthase family.</text>
</comment>
<dbReference type="Gene3D" id="3.40.50.1100">
    <property type="match status" value="2"/>
</dbReference>
<dbReference type="InterPro" id="IPR036052">
    <property type="entry name" value="TrpB-like_PALP_sf"/>
</dbReference>
<evidence type="ECO:0000313" key="9">
    <source>
        <dbReference type="Proteomes" id="UP000774000"/>
    </source>
</evidence>
<dbReference type="RefSeq" id="WP_204702068.1">
    <property type="nucleotide sequence ID" value="NZ_JAFBDQ010000011.1"/>
</dbReference>
<feature type="domain" description="Tryptophan synthase beta chain-like PALP" evidence="6">
    <location>
        <begin position="100"/>
        <end position="423"/>
    </location>
</feature>
<dbReference type="InterPro" id="IPR004450">
    <property type="entry name" value="Thr_synthase-like"/>
</dbReference>
<dbReference type="EMBL" id="JAFBDQ010000011">
    <property type="protein sequence ID" value="MBM7557310.1"/>
    <property type="molecule type" value="Genomic_DNA"/>
</dbReference>
<dbReference type="Pfam" id="PF00291">
    <property type="entry name" value="PALP"/>
    <property type="match status" value="1"/>
</dbReference>
<reference evidence="8" key="1">
    <citation type="submission" date="2021-01" db="EMBL/GenBank/DDBJ databases">
        <title>Genomic Encyclopedia of Type Strains, Phase IV (KMG-IV): sequencing the most valuable type-strain genomes for metagenomic binning, comparative biology and taxonomic classification.</title>
        <authorList>
            <person name="Goeker M."/>
        </authorList>
    </citation>
    <scope>NUCLEOTIDE SEQUENCE</scope>
    <source>
        <strain evidence="8">DSM 23230</strain>
    </source>
</reference>
<feature type="domain" description="Threonine synthase N-terminal" evidence="7">
    <location>
        <begin position="2"/>
        <end position="79"/>
    </location>
</feature>
<evidence type="ECO:0000256" key="2">
    <source>
        <dbReference type="ARBA" id="ARBA00005517"/>
    </source>
</evidence>
<dbReference type="SUPFAM" id="SSF53686">
    <property type="entry name" value="Tryptophan synthase beta subunit-like PLP-dependent enzymes"/>
    <property type="match status" value="1"/>
</dbReference>
<dbReference type="InterPro" id="IPR037158">
    <property type="entry name" value="Thr_synth_N_sf"/>
</dbReference>
<proteinExistence type="inferred from homology"/>
<protein>
    <recommendedName>
        <fullName evidence="4">Threonine synthase</fullName>
        <ecNumber evidence="4">4.2.3.1</ecNumber>
    </recommendedName>
</protein>
<dbReference type="CDD" id="cd01560">
    <property type="entry name" value="Thr-synth_2"/>
    <property type="match status" value="1"/>
</dbReference>
<evidence type="ECO:0000256" key="4">
    <source>
        <dbReference type="NCBIfam" id="TIGR00260"/>
    </source>
</evidence>
<evidence type="ECO:0000259" key="7">
    <source>
        <dbReference type="Pfam" id="PF14821"/>
    </source>
</evidence>
<evidence type="ECO:0000256" key="5">
    <source>
        <dbReference type="PIRSR" id="PIRSR604450-51"/>
    </source>
</evidence>
<organism evidence="8 9">
    <name type="scientific">Halanaerobacter jeridensis</name>
    <dbReference type="NCBI Taxonomy" id="706427"/>
    <lineage>
        <taxon>Bacteria</taxon>
        <taxon>Bacillati</taxon>
        <taxon>Bacillota</taxon>
        <taxon>Clostridia</taxon>
        <taxon>Halanaerobiales</taxon>
        <taxon>Halobacteroidaceae</taxon>
        <taxon>Halanaerobacter</taxon>
    </lineage>
</organism>
<keyword evidence="8" id="KW-0456">Lyase</keyword>
<dbReference type="InterPro" id="IPR001926">
    <property type="entry name" value="TrpB-like_PALP"/>
</dbReference>
<dbReference type="PANTHER" id="PTHR43515">
    <property type="entry name" value="THREONINE SYNTHASE-LIKE 1"/>
    <property type="match status" value="1"/>
</dbReference>
<evidence type="ECO:0000256" key="3">
    <source>
        <dbReference type="ARBA" id="ARBA00022898"/>
    </source>
</evidence>
<dbReference type="PANTHER" id="PTHR43515:SF1">
    <property type="entry name" value="THREONINE SYNTHASE-LIKE 1"/>
    <property type="match status" value="1"/>
</dbReference>
<dbReference type="InterPro" id="IPR029144">
    <property type="entry name" value="Thr_synth_N"/>
</dbReference>
<sequence>MEYISTRGNYDQVSSAEAIQLGMVPSGGLFVPQEVPQLKEEEIYQFQSDSYQTIAKKVLAKFLSDYNAQELEEIVNQAYNGDNFATEEIAPLVNLEEEQYILELWHGPTAAFKDMALQLMPYLLQSAIDKVELEEDVVILVATSGDTGKAALEGFKDLDGIDIIVFYPQDGVSKIQEYQMITTEGDNTAVVAVEGNFDDCQSTVKEVFGDQDFKELLEQSGYRFSSANSINWGRLVPQIIYYFAAYAYLLKDNKIEPGEEINISVPTGNFGNILAGYYAHSMGLPVNKFVCASNDNKVLTDFLATGVYDINREFKKTISPSMDILISSNLERFLFEMTDHDAEKINEWYQQLQEEGKFEIDQRTKEKIKSLFTGAYATEAETKETIKEVYENNDYLLDPHTAVGVESYRKALEELSEEEVTVIDSTANPYKFSRAVLEALTGEKREDKDDFAVLEELQDLTGQEAHRALQGLDERKIRHQRNCTSSDIKDEIKDILELNQ</sequence>
<accession>A0A938XXW8</accession>
<evidence type="ECO:0000259" key="6">
    <source>
        <dbReference type="Pfam" id="PF00291"/>
    </source>
</evidence>
<feature type="modified residue" description="N6-(pyridoxal phosphate)lysine" evidence="5">
    <location>
        <position position="113"/>
    </location>
</feature>
<comment type="caution">
    <text evidence="8">The sequence shown here is derived from an EMBL/GenBank/DDBJ whole genome shotgun (WGS) entry which is preliminary data.</text>
</comment>
<dbReference type="GO" id="GO:0005737">
    <property type="term" value="C:cytoplasm"/>
    <property type="evidence" value="ECO:0007669"/>
    <property type="project" value="TreeGrafter"/>
</dbReference>
<dbReference type="Proteomes" id="UP000774000">
    <property type="component" value="Unassembled WGS sequence"/>
</dbReference>
<dbReference type="Gene3D" id="3.90.1380.10">
    <property type="entry name" value="Threonine synthase, N-terminal domain"/>
    <property type="match status" value="1"/>
</dbReference>
<dbReference type="GO" id="GO:0009088">
    <property type="term" value="P:threonine biosynthetic process"/>
    <property type="evidence" value="ECO:0007669"/>
    <property type="project" value="UniProtKB-UniRule"/>
</dbReference>